<organism evidence="1 2">
    <name type="scientific">Trifolium medium</name>
    <dbReference type="NCBI Taxonomy" id="97028"/>
    <lineage>
        <taxon>Eukaryota</taxon>
        <taxon>Viridiplantae</taxon>
        <taxon>Streptophyta</taxon>
        <taxon>Embryophyta</taxon>
        <taxon>Tracheophyta</taxon>
        <taxon>Spermatophyta</taxon>
        <taxon>Magnoliopsida</taxon>
        <taxon>eudicotyledons</taxon>
        <taxon>Gunneridae</taxon>
        <taxon>Pentapetalae</taxon>
        <taxon>rosids</taxon>
        <taxon>fabids</taxon>
        <taxon>Fabales</taxon>
        <taxon>Fabaceae</taxon>
        <taxon>Papilionoideae</taxon>
        <taxon>50 kb inversion clade</taxon>
        <taxon>NPAAA clade</taxon>
        <taxon>Hologalegina</taxon>
        <taxon>IRL clade</taxon>
        <taxon>Trifolieae</taxon>
        <taxon>Trifolium</taxon>
    </lineage>
</organism>
<sequence length="32" mass="3251">LALVRRAMLCAKGGLTFGCLCGAQLVLARCAA</sequence>
<name>A0A392USE5_9FABA</name>
<feature type="non-terminal residue" evidence="1">
    <location>
        <position position="1"/>
    </location>
</feature>
<dbReference type="AlphaFoldDB" id="A0A392USE5"/>
<keyword evidence="2" id="KW-1185">Reference proteome</keyword>
<accession>A0A392USE5</accession>
<evidence type="ECO:0000313" key="2">
    <source>
        <dbReference type="Proteomes" id="UP000265520"/>
    </source>
</evidence>
<dbReference type="EMBL" id="LXQA010884914">
    <property type="protein sequence ID" value="MCI75524.1"/>
    <property type="molecule type" value="Genomic_DNA"/>
</dbReference>
<comment type="caution">
    <text evidence="1">The sequence shown here is derived from an EMBL/GenBank/DDBJ whole genome shotgun (WGS) entry which is preliminary data.</text>
</comment>
<proteinExistence type="predicted"/>
<evidence type="ECO:0000313" key="1">
    <source>
        <dbReference type="EMBL" id="MCI75524.1"/>
    </source>
</evidence>
<dbReference type="Proteomes" id="UP000265520">
    <property type="component" value="Unassembled WGS sequence"/>
</dbReference>
<reference evidence="1 2" key="1">
    <citation type="journal article" date="2018" name="Front. Plant Sci.">
        <title>Red Clover (Trifolium pratense) and Zigzag Clover (T. medium) - A Picture of Genomic Similarities and Differences.</title>
        <authorList>
            <person name="Dluhosova J."/>
            <person name="Istvanek J."/>
            <person name="Nedelnik J."/>
            <person name="Repkova J."/>
        </authorList>
    </citation>
    <scope>NUCLEOTIDE SEQUENCE [LARGE SCALE GENOMIC DNA]</scope>
    <source>
        <strain evidence="2">cv. 10/8</strain>
        <tissue evidence="1">Leaf</tissue>
    </source>
</reference>
<protein>
    <submittedName>
        <fullName evidence="1">Uncharacterized protein</fullName>
    </submittedName>
</protein>